<keyword evidence="1" id="KW-1133">Transmembrane helix</keyword>
<reference evidence="2" key="1">
    <citation type="submission" date="2019-01" db="EMBL/GenBank/DDBJ databases">
        <title>Oenococcus sicerae UCMA17102.</title>
        <authorList>
            <person name="Cousin F.J."/>
            <person name="Le Guellec R."/>
            <person name="Cretenet M."/>
        </authorList>
    </citation>
    <scope>NUCLEOTIDE SEQUENCE</scope>
    <source>
        <strain evidence="2">UCMA17102</strain>
    </source>
</reference>
<evidence type="ECO:0000313" key="2">
    <source>
        <dbReference type="EMBL" id="MDN6900815.1"/>
    </source>
</evidence>
<feature type="transmembrane region" description="Helical" evidence="1">
    <location>
        <begin position="21"/>
        <end position="43"/>
    </location>
</feature>
<evidence type="ECO:0000313" key="3">
    <source>
        <dbReference type="Proteomes" id="UP001167919"/>
    </source>
</evidence>
<keyword evidence="1" id="KW-0472">Membrane</keyword>
<feature type="transmembrane region" description="Helical" evidence="1">
    <location>
        <begin position="49"/>
        <end position="72"/>
    </location>
</feature>
<organism evidence="2 3">
    <name type="scientific">Oenococcus sicerae</name>
    <dbReference type="NCBI Taxonomy" id="2203724"/>
    <lineage>
        <taxon>Bacteria</taxon>
        <taxon>Bacillati</taxon>
        <taxon>Bacillota</taxon>
        <taxon>Bacilli</taxon>
        <taxon>Lactobacillales</taxon>
        <taxon>Lactobacillaceae</taxon>
        <taxon>Oenococcus</taxon>
    </lineage>
</organism>
<gene>
    <name evidence="2" type="ORF">EVC35_07365</name>
</gene>
<protein>
    <submittedName>
        <fullName evidence="2">Uncharacterized protein</fullName>
    </submittedName>
</protein>
<feature type="transmembrane region" description="Helical" evidence="1">
    <location>
        <begin position="113"/>
        <end position="131"/>
    </location>
</feature>
<dbReference type="RefSeq" id="WP_301711416.1">
    <property type="nucleotide sequence ID" value="NZ_SDWY01000004.1"/>
</dbReference>
<evidence type="ECO:0000256" key="1">
    <source>
        <dbReference type="SAM" id="Phobius"/>
    </source>
</evidence>
<name>A0AAJ1RBP2_9LACO</name>
<feature type="transmembrane region" description="Helical" evidence="1">
    <location>
        <begin position="84"/>
        <end position="107"/>
    </location>
</feature>
<sequence length="192" mass="22351">MGEQKSMKSVFVKIFLNPIEGILIALMLLGYGFLSIIFFLNISKNSESKILFIICSLIFILIVINMGVSYNIKYNYTIKDFDYYWLNIILALTLILICIEIFFSNSLSPLKPVIRYLIIYFLSFDTVKEMLNHIFKVIRLRKTVVNDDSTEEIINQYKVEAVKVEDAKKVVDSVNKGLIKHTKDLQDIFKRQ</sequence>
<proteinExistence type="predicted"/>
<dbReference type="EMBL" id="SDWY01000004">
    <property type="protein sequence ID" value="MDN6900815.1"/>
    <property type="molecule type" value="Genomic_DNA"/>
</dbReference>
<dbReference type="AlphaFoldDB" id="A0AAJ1RBP2"/>
<accession>A0AAJ1RBP2</accession>
<keyword evidence="1" id="KW-0812">Transmembrane</keyword>
<comment type="caution">
    <text evidence="2">The sequence shown here is derived from an EMBL/GenBank/DDBJ whole genome shotgun (WGS) entry which is preliminary data.</text>
</comment>
<dbReference type="Proteomes" id="UP001167919">
    <property type="component" value="Unassembled WGS sequence"/>
</dbReference>